<evidence type="ECO:0000256" key="14">
    <source>
        <dbReference type="ARBA" id="ARBA00023284"/>
    </source>
</evidence>
<feature type="binding site" evidence="17">
    <location>
        <position position="95"/>
    </location>
    <ligand>
        <name>[4Fe-4S] cluster</name>
        <dbReference type="ChEBI" id="CHEBI:49883"/>
    </ligand>
</feature>
<keyword evidence="10 17" id="KW-0560">Oxidoreductase</keyword>
<dbReference type="HAMAP" id="MF_02089">
    <property type="entry name" value="QueH"/>
    <property type="match status" value="1"/>
</dbReference>
<feature type="binding site" evidence="17">
    <location>
        <position position="13"/>
    </location>
    <ligand>
        <name>[4Fe-4S] cluster</name>
        <dbReference type="ChEBI" id="CHEBI:49883"/>
    </ligand>
</feature>
<organism evidence="19 20">
    <name type="scientific">Sutterella wadsworthensis HGA0223</name>
    <dbReference type="NCBI Taxonomy" id="1203554"/>
    <lineage>
        <taxon>Bacteria</taxon>
        <taxon>Pseudomonadati</taxon>
        <taxon>Pseudomonadota</taxon>
        <taxon>Betaproteobacteria</taxon>
        <taxon>Burkholderiales</taxon>
        <taxon>Sutterellaceae</taxon>
        <taxon>Sutterella</taxon>
    </lineage>
</organism>
<evidence type="ECO:0000256" key="16">
    <source>
        <dbReference type="ARBA" id="ARBA00047415"/>
    </source>
</evidence>
<dbReference type="EC" id="1.17.99.6" evidence="4 17"/>
<keyword evidence="6 17" id="KW-0004">4Fe-4S</keyword>
<comment type="function">
    <text evidence="1 17">Catalyzes the conversion of epoxyqueuosine (oQ) to queuosine (Q), which is a hypermodified base found in the wobble positions of tRNA(Asp), tRNA(Asn), tRNA(His) and tRNA(Tyr).</text>
</comment>
<dbReference type="PANTHER" id="PTHR36701:SF1">
    <property type="entry name" value="EPOXYQUEUOSINE REDUCTASE QUEH"/>
    <property type="match status" value="1"/>
</dbReference>
<evidence type="ECO:0000256" key="4">
    <source>
        <dbReference type="ARBA" id="ARBA00012622"/>
    </source>
</evidence>
<dbReference type="GO" id="GO:0008616">
    <property type="term" value="P:tRNA queuosine(34) biosynthetic process"/>
    <property type="evidence" value="ECO:0007669"/>
    <property type="project" value="UniProtKB-UniRule"/>
</dbReference>
<comment type="catalytic activity">
    <reaction evidence="16 17">
        <text>epoxyqueuosine(34) in tRNA + AH2 = queuosine(34) in tRNA + A + H2O</text>
        <dbReference type="Rhea" id="RHEA:32159"/>
        <dbReference type="Rhea" id="RHEA-COMP:18571"/>
        <dbReference type="Rhea" id="RHEA-COMP:18582"/>
        <dbReference type="ChEBI" id="CHEBI:13193"/>
        <dbReference type="ChEBI" id="CHEBI:15377"/>
        <dbReference type="ChEBI" id="CHEBI:17499"/>
        <dbReference type="ChEBI" id="CHEBI:194431"/>
        <dbReference type="ChEBI" id="CHEBI:194443"/>
        <dbReference type="EC" id="1.17.99.6"/>
    </reaction>
</comment>
<dbReference type="Pfam" id="PF02677">
    <property type="entry name" value="QueH"/>
    <property type="match status" value="1"/>
</dbReference>
<evidence type="ECO:0000256" key="9">
    <source>
        <dbReference type="ARBA" id="ARBA00022785"/>
    </source>
</evidence>
<keyword evidence="13 17" id="KW-1015">Disulfide bond</keyword>
<evidence type="ECO:0000256" key="15">
    <source>
        <dbReference type="ARBA" id="ARBA00031446"/>
    </source>
</evidence>
<dbReference type="UniPathway" id="UPA00392"/>
<evidence type="ECO:0000256" key="12">
    <source>
        <dbReference type="ARBA" id="ARBA00023014"/>
    </source>
</evidence>
<evidence type="ECO:0000256" key="7">
    <source>
        <dbReference type="ARBA" id="ARBA00022694"/>
    </source>
</evidence>
<feature type="disulfide bond" description="Redox-active" evidence="17">
    <location>
        <begin position="175"/>
        <end position="177"/>
    </location>
</feature>
<feature type="binding site" evidence="17">
    <location>
        <position position="92"/>
    </location>
    <ligand>
        <name>[4Fe-4S] cluster</name>
        <dbReference type="ChEBI" id="CHEBI:49883"/>
    </ligand>
</feature>
<dbReference type="InterPro" id="IPR003828">
    <property type="entry name" value="QueH"/>
</dbReference>
<evidence type="ECO:0000256" key="2">
    <source>
        <dbReference type="ARBA" id="ARBA00004691"/>
    </source>
</evidence>
<evidence type="ECO:0000256" key="5">
    <source>
        <dbReference type="ARBA" id="ARBA00016895"/>
    </source>
</evidence>
<keyword evidence="11 17" id="KW-0408">Iron</keyword>
<keyword evidence="14 17" id="KW-0676">Redox-active center</keyword>
<evidence type="ECO:0000313" key="20">
    <source>
        <dbReference type="Proteomes" id="UP000014400"/>
    </source>
</evidence>
<evidence type="ECO:0000313" key="19">
    <source>
        <dbReference type="EMBL" id="EPE01139.1"/>
    </source>
</evidence>
<name>S3BIK1_9BURK</name>
<dbReference type="Gene3D" id="3.40.50.620">
    <property type="entry name" value="HUPs"/>
    <property type="match status" value="1"/>
</dbReference>
<dbReference type="AlphaFoldDB" id="S3BIK1"/>
<feature type="region of interest" description="Disordered" evidence="18">
    <location>
        <begin position="206"/>
        <end position="232"/>
    </location>
</feature>
<gene>
    <name evidence="17" type="primary">queH</name>
    <name evidence="19" type="ORF">HMPREF1476_00450</name>
</gene>
<evidence type="ECO:0000256" key="13">
    <source>
        <dbReference type="ARBA" id="ARBA00023157"/>
    </source>
</evidence>
<reference evidence="19 20" key="1">
    <citation type="submission" date="2013-04" db="EMBL/GenBank/DDBJ databases">
        <title>The Genome Sequence of Sutterella wadsworthensis HGA0223.</title>
        <authorList>
            <consortium name="The Broad Institute Genomics Platform"/>
            <person name="Earl A."/>
            <person name="Ward D."/>
            <person name="Feldgarden M."/>
            <person name="Gevers D."/>
            <person name="Schmidt T.M."/>
            <person name="Dover J."/>
            <person name="Dai D."/>
            <person name="Walker B."/>
            <person name="Young S."/>
            <person name="Zeng Q."/>
            <person name="Gargeya S."/>
            <person name="Fitzgerald M."/>
            <person name="Haas B."/>
            <person name="Abouelleil A."/>
            <person name="Allen A.W."/>
            <person name="Alvarado L."/>
            <person name="Arachchi H.M."/>
            <person name="Berlin A.M."/>
            <person name="Chapman S.B."/>
            <person name="Gainer-Dewar J."/>
            <person name="Goldberg J."/>
            <person name="Griggs A."/>
            <person name="Gujja S."/>
            <person name="Hansen M."/>
            <person name="Howarth C."/>
            <person name="Imamovic A."/>
            <person name="Ireland A."/>
            <person name="Larimer J."/>
            <person name="McCowan C."/>
            <person name="Murphy C."/>
            <person name="Pearson M."/>
            <person name="Poon T.W."/>
            <person name="Priest M."/>
            <person name="Roberts A."/>
            <person name="Saif S."/>
            <person name="Shea T."/>
            <person name="Sisk P."/>
            <person name="Sykes S."/>
            <person name="Wortman J."/>
            <person name="Nusbaum C."/>
            <person name="Birren B."/>
        </authorList>
    </citation>
    <scope>NUCLEOTIDE SEQUENCE [LARGE SCALE GENOMIC DNA]</scope>
    <source>
        <strain evidence="19 20">HGA0223</strain>
    </source>
</reference>
<dbReference type="Proteomes" id="UP000014400">
    <property type="component" value="Unassembled WGS sequence"/>
</dbReference>
<dbReference type="EMBL" id="ATCF01000005">
    <property type="protein sequence ID" value="EPE01139.1"/>
    <property type="molecule type" value="Genomic_DNA"/>
</dbReference>
<comment type="similarity">
    <text evidence="3 17">Belongs to the QueH family.</text>
</comment>
<dbReference type="GO" id="GO:0052693">
    <property type="term" value="F:epoxyqueuosine reductase activity"/>
    <property type="evidence" value="ECO:0007669"/>
    <property type="project" value="UniProtKB-UniRule"/>
</dbReference>
<keyword evidence="12 17" id="KW-0411">Iron-sulfur</keyword>
<dbReference type="RefSeq" id="WP_016473836.1">
    <property type="nucleotide sequence ID" value="NZ_KE150480.1"/>
</dbReference>
<keyword evidence="8 17" id="KW-0479">Metal-binding</keyword>
<evidence type="ECO:0000256" key="8">
    <source>
        <dbReference type="ARBA" id="ARBA00022723"/>
    </source>
</evidence>
<dbReference type="GeneID" id="64061708"/>
<comment type="caution">
    <text evidence="19">The sequence shown here is derived from an EMBL/GenBank/DDBJ whole genome shotgun (WGS) entry which is preliminary data.</text>
</comment>
<keyword evidence="9 17" id="KW-0671">Queuosine biosynthesis</keyword>
<keyword evidence="7 17" id="KW-0819">tRNA processing</keyword>
<proteinExistence type="inferred from homology"/>
<evidence type="ECO:0000256" key="17">
    <source>
        <dbReference type="HAMAP-Rule" id="MF_02089"/>
    </source>
</evidence>
<evidence type="ECO:0000256" key="1">
    <source>
        <dbReference type="ARBA" id="ARBA00002268"/>
    </source>
</evidence>
<feature type="binding site" evidence="17">
    <location>
        <position position="14"/>
    </location>
    <ligand>
        <name>[4Fe-4S] cluster</name>
        <dbReference type="ChEBI" id="CHEBI:49883"/>
    </ligand>
</feature>
<dbReference type="SUPFAM" id="SSF52402">
    <property type="entry name" value="Adenine nucleotide alpha hydrolases-like"/>
    <property type="match status" value="1"/>
</dbReference>
<comment type="pathway">
    <text evidence="2 17">tRNA modification; tRNA-queuosine biosynthesis.</text>
</comment>
<feature type="compositionally biased region" description="Low complexity" evidence="18">
    <location>
        <begin position="213"/>
        <end position="223"/>
    </location>
</feature>
<dbReference type="GO" id="GO:0046872">
    <property type="term" value="F:metal ion binding"/>
    <property type="evidence" value="ECO:0007669"/>
    <property type="project" value="UniProtKB-KW"/>
</dbReference>
<evidence type="ECO:0000256" key="11">
    <source>
        <dbReference type="ARBA" id="ARBA00023004"/>
    </source>
</evidence>
<evidence type="ECO:0000256" key="6">
    <source>
        <dbReference type="ARBA" id="ARBA00022485"/>
    </source>
</evidence>
<evidence type="ECO:0000256" key="10">
    <source>
        <dbReference type="ARBA" id="ARBA00023002"/>
    </source>
</evidence>
<protein>
    <recommendedName>
        <fullName evidence="5 17">Epoxyqueuosine reductase QueH</fullName>
        <ecNumber evidence="4 17">1.17.99.6</ecNumber>
    </recommendedName>
    <alternativeName>
        <fullName evidence="15 17">Queuosine biosynthesis protein QueH</fullName>
    </alternativeName>
</protein>
<sequence length="232" mass="26307">MTEAIHPVLLHSCCAPCSSAILEWLTQNGYAPTVFYFNPNIFPAQEYLTRKNECQQYCRKLGIPFVDGDYDHALWREAVKGLEHEPERGLRCRACFGVRMLATAKCAQRLGIESFTTTLAGSRWKRLDQIREAAEEAARLTPGTRYWDMNWRKGGLQQRRGELLAQEGFYNQLWCGCEFSMGHLTMRAPEDLPSYVRDFVKQLGSAKNKEGTQPASPSPVQSPIVPPNHPNV</sequence>
<accession>S3BIK1</accession>
<evidence type="ECO:0000256" key="3">
    <source>
        <dbReference type="ARBA" id="ARBA00008207"/>
    </source>
</evidence>
<dbReference type="eggNOG" id="COG1636">
    <property type="taxonomic scope" value="Bacteria"/>
</dbReference>
<evidence type="ECO:0000256" key="18">
    <source>
        <dbReference type="SAM" id="MobiDB-lite"/>
    </source>
</evidence>
<dbReference type="PANTHER" id="PTHR36701">
    <property type="entry name" value="EPOXYQUEUOSINE REDUCTASE QUEH"/>
    <property type="match status" value="1"/>
</dbReference>
<dbReference type="STRING" id="1203554.HMPREF1476_00450"/>
<dbReference type="GO" id="GO:0051539">
    <property type="term" value="F:4 iron, 4 sulfur cluster binding"/>
    <property type="evidence" value="ECO:0007669"/>
    <property type="project" value="UniProtKB-UniRule"/>
</dbReference>
<dbReference type="PATRIC" id="fig|1203554.3.peg.435"/>
<dbReference type="HOGENOM" id="CLU_088177_0_1_4"/>
<dbReference type="InterPro" id="IPR014729">
    <property type="entry name" value="Rossmann-like_a/b/a_fold"/>
</dbReference>
<keyword evidence="20" id="KW-1185">Reference proteome</keyword>